<dbReference type="EMBL" id="BTRK01000006">
    <property type="protein sequence ID" value="GMR62389.1"/>
    <property type="molecule type" value="Genomic_DNA"/>
</dbReference>
<name>A0AAN5DFS2_9BILA</name>
<keyword evidence="1" id="KW-0732">Signal</keyword>
<feature type="chain" id="PRO_5043027808" evidence="1">
    <location>
        <begin position="21"/>
        <end position="222"/>
    </location>
</feature>
<reference evidence="3" key="1">
    <citation type="submission" date="2022-10" db="EMBL/GenBank/DDBJ databases">
        <title>Genome assembly of Pristionchus species.</title>
        <authorList>
            <person name="Yoshida K."/>
            <person name="Sommer R.J."/>
        </authorList>
    </citation>
    <scope>NUCLEOTIDE SEQUENCE [LARGE SCALE GENOMIC DNA]</scope>
    <source>
        <strain evidence="3">RS5460</strain>
    </source>
</reference>
<organism evidence="2 3">
    <name type="scientific">Pristionchus mayeri</name>
    <dbReference type="NCBI Taxonomy" id="1317129"/>
    <lineage>
        <taxon>Eukaryota</taxon>
        <taxon>Metazoa</taxon>
        <taxon>Ecdysozoa</taxon>
        <taxon>Nematoda</taxon>
        <taxon>Chromadorea</taxon>
        <taxon>Rhabditida</taxon>
        <taxon>Rhabditina</taxon>
        <taxon>Diplogasteromorpha</taxon>
        <taxon>Diplogasteroidea</taxon>
        <taxon>Neodiplogasteridae</taxon>
        <taxon>Pristionchus</taxon>
    </lineage>
</organism>
<feature type="non-terminal residue" evidence="2">
    <location>
        <position position="1"/>
    </location>
</feature>
<evidence type="ECO:0000313" key="2">
    <source>
        <dbReference type="EMBL" id="GMR62389.1"/>
    </source>
</evidence>
<keyword evidence="3" id="KW-1185">Reference proteome</keyword>
<sequence length="222" mass="24854">LTMILLVTLLLLLLPSVAFAEDEVYSFGPYAEGETVVFQDVLDGLPKICGLRKNHMRDVFNTTANKGEQSYIARRPGASSGTYMYDEAVMDGEKEMIRAIRQQPSLLQVKKGYRVAVNTIEQTKTMFSQNKGYVPVFVYKCATEGSSQPNFATIGSHDRHNKKIHFIDENCNESETEDILSHNSGYNILDLDIYEENSGISAHLSPLSFLMMLIAMVLLQDA</sequence>
<evidence type="ECO:0000313" key="3">
    <source>
        <dbReference type="Proteomes" id="UP001328107"/>
    </source>
</evidence>
<dbReference type="AlphaFoldDB" id="A0AAN5DFS2"/>
<protein>
    <submittedName>
        <fullName evidence="2">Uncharacterized protein</fullName>
    </submittedName>
</protein>
<proteinExistence type="predicted"/>
<comment type="caution">
    <text evidence="2">The sequence shown here is derived from an EMBL/GenBank/DDBJ whole genome shotgun (WGS) entry which is preliminary data.</text>
</comment>
<gene>
    <name evidence="2" type="ORF">PMAYCL1PPCAC_32584</name>
</gene>
<accession>A0AAN5DFS2</accession>
<dbReference type="Proteomes" id="UP001328107">
    <property type="component" value="Unassembled WGS sequence"/>
</dbReference>
<evidence type="ECO:0000256" key="1">
    <source>
        <dbReference type="SAM" id="SignalP"/>
    </source>
</evidence>
<feature type="signal peptide" evidence="1">
    <location>
        <begin position="1"/>
        <end position="20"/>
    </location>
</feature>